<evidence type="ECO:0000313" key="18">
    <source>
        <dbReference type="Proteomes" id="UP001177670"/>
    </source>
</evidence>
<dbReference type="InterPro" id="IPR050122">
    <property type="entry name" value="RTK"/>
</dbReference>
<evidence type="ECO:0000256" key="7">
    <source>
        <dbReference type="ARBA" id="ARBA00022989"/>
    </source>
</evidence>
<keyword evidence="10" id="KW-0675">Receptor</keyword>
<dbReference type="PROSITE" id="PS01286">
    <property type="entry name" value="FA58C_2"/>
    <property type="match status" value="1"/>
</dbReference>
<dbReference type="PANTHER" id="PTHR24416">
    <property type="entry name" value="TYROSINE-PROTEIN KINASE RECEPTOR"/>
    <property type="match status" value="1"/>
</dbReference>
<dbReference type="PROSITE" id="PS50022">
    <property type="entry name" value="FA58C_3"/>
    <property type="match status" value="1"/>
</dbReference>
<name>A0AA40FGD0_9HYME</name>
<dbReference type="PANTHER" id="PTHR24416:SF580">
    <property type="entry name" value="DISCOIDIN DOMAIN RECEPTOR, ISOFORM F"/>
    <property type="match status" value="1"/>
</dbReference>
<evidence type="ECO:0000256" key="4">
    <source>
        <dbReference type="ARBA" id="ARBA00022729"/>
    </source>
</evidence>
<dbReference type="InterPro" id="IPR000719">
    <property type="entry name" value="Prot_kinase_dom"/>
</dbReference>
<dbReference type="GO" id="GO:0038062">
    <property type="term" value="F:protein tyrosine kinase collagen receptor activity"/>
    <property type="evidence" value="ECO:0007669"/>
    <property type="project" value="TreeGrafter"/>
</dbReference>
<feature type="domain" description="Protein kinase" evidence="15">
    <location>
        <begin position="691"/>
        <end position="985"/>
    </location>
</feature>
<dbReference type="GO" id="GO:0005518">
    <property type="term" value="F:collagen binding"/>
    <property type="evidence" value="ECO:0007669"/>
    <property type="project" value="TreeGrafter"/>
</dbReference>
<dbReference type="Pfam" id="PF21114">
    <property type="entry name" value="DDR1-2_DS-like"/>
    <property type="match status" value="1"/>
</dbReference>
<feature type="chain" id="PRO_5041359329" description="Discoidin domain-containing receptor 2" evidence="14">
    <location>
        <begin position="21"/>
        <end position="991"/>
    </location>
</feature>
<dbReference type="GO" id="GO:0048680">
    <property type="term" value="P:positive regulation of axon regeneration"/>
    <property type="evidence" value="ECO:0007669"/>
    <property type="project" value="UniProtKB-ARBA"/>
</dbReference>
<dbReference type="FunFam" id="2.60.120.260:FF:000007">
    <property type="entry name" value="Discoidin domain receptor tyrosine kinase 1"/>
    <property type="match status" value="1"/>
</dbReference>
<dbReference type="CDD" id="cd00057">
    <property type="entry name" value="FA58C"/>
    <property type="match status" value="1"/>
</dbReference>
<dbReference type="AlphaFoldDB" id="A0AA40FGD0"/>
<keyword evidence="7 13" id="KW-1133">Transmembrane helix</keyword>
<dbReference type="SUPFAM" id="SSF56112">
    <property type="entry name" value="Protein kinase-like (PK-like)"/>
    <property type="match status" value="1"/>
</dbReference>
<dbReference type="InterPro" id="IPR008979">
    <property type="entry name" value="Galactose-bd-like_sf"/>
</dbReference>
<evidence type="ECO:0000256" key="11">
    <source>
        <dbReference type="ARBA" id="ARBA00023180"/>
    </source>
</evidence>
<keyword evidence="11" id="KW-0325">Glycoprotein</keyword>
<dbReference type="GO" id="GO:0043235">
    <property type="term" value="C:receptor complex"/>
    <property type="evidence" value="ECO:0007669"/>
    <property type="project" value="TreeGrafter"/>
</dbReference>
<dbReference type="Gene3D" id="1.10.510.10">
    <property type="entry name" value="Transferase(Phosphotransferase) domain 1"/>
    <property type="match status" value="1"/>
</dbReference>
<dbReference type="SMART" id="SM00220">
    <property type="entry name" value="S_TKc"/>
    <property type="match status" value="1"/>
</dbReference>
<dbReference type="EMBL" id="JAHYIQ010000042">
    <property type="protein sequence ID" value="KAK1118518.1"/>
    <property type="molecule type" value="Genomic_DNA"/>
</dbReference>
<dbReference type="InterPro" id="IPR048525">
    <property type="entry name" value="DDR1-2_DS-like"/>
</dbReference>
<comment type="similarity">
    <text evidence="12">Belongs to the protein kinase superfamily. Tyr protein kinase family. Insulin receptor subfamily.</text>
</comment>
<dbReference type="Gene3D" id="2.60.120.1190">
    <property type="match status" value="1"/>
</dbReference>
<feature type="signal peptide" evidence="14">
    <location>
        <begin position="1"/>
        <end position="20"/>
    </location>
</feature>
<dbReference type="Gene3D" id="3.30.200.20">
    <property type="entry name" value="Phosphorylase Kinase, domain 1"/>
    <property type="match status" value="1"/>
</dbReference>
<evidence type="ECO:0000256" key="9">
    <source>
        <dbReference type="ARBA" id="ARBA00023157"/>
    </source>
</evidence>
<evidence type="ECO:0000256" key="5">
    <source>
        <dbReference type="ARBA" id="ARBA00022741"/>
    </source>
</evidence>
<keyword evidence="5" id="KW-0547">Nucleotide-binding</keyword>
<dbReference type="GO" id="GO:0005886">
    <property type="term" value="C:plasma membrane"/>
    <property type="evidence" value="ECO:0007669"/>
    <property type="project" value="UniProtKB-SubCell"/>
</dbReference>
<reference evidence="17" key="1">
    <citation type="submission" date="2021-10" db="EMBL/GenBank/DDBJ databases">
        <title>Melipona bicolor Genome sequencing and assembly.</title>
        <authorList>
            <person name="Araujo N.S."/>
            <person name="Arias M.C."/>
        </authorList>
    </citation>
    <scope>NUCLEOTIDE SEQUENCE</scope>
    <source>
        <strain evidence="17">USP_2M_L1-L4_2017</strain>
        <tissue evidence="17">Whole body</tissue>
    </source>
</reference>
<sequence length="991" mass="112222">MRCMLTIVSLGVLLATIVHGENSTKNVFGQCIFPLGMEEGKIPDDAITASSSYETKSVGPQNARIRQEKNGGAWCPKAQISSAIREYLEIDLTRNHLIAWTETQGRFGNGQGQEYAEAFFLEYWRDTKWHQYKNLMGDRVLRGNSNTYLVEKQKLDLPFVASKVRFVPYSQHPRTVCMRVEIYGCVWEQYVASYSAPKGSSPGPGGRSVRDSSYDGSELESLLVNGLGQLTDGILGEISEILTSSINDTNWVGWSDRTTIQIVFRFQELREFQNCTVHVARIPQLHVETFSMMRVWFSIDGENYRPEIEKSEWPIDVSSAAAETVLISIPLESKIGQFVKVEFSLAAKWLLLSEITFYTGSRSKLDDLIILADDRSSEGEQNRSESRTRSSNSVDLTINSAKGINITDRYEIDEDALTPDAFPVGISQTYIGLVSGVLTVFVLFLTCTAFLFKQRGRNKVALLQKHTALLCDSSAPGIAISPKDVKLSNSIVTGLSLIRKPILIAPADNLPDRSNTNFQTDSKTAIVDSRLDDSDTCRSTLYERTYNLFSEENLVLCPKSNASSTCTAESCSDRILCYIRHLIFSLKPFKPVIISDFKRKSNFATNKYTEISMPTSTTFSTKKAFHLQSRNTNHQRIYEGYYAATDILTIKKREIPSTQSPFTSLQIREKTVCLPSGIDSYNIQRVSRHRLRILDKLGEGNFGLIHLCEAKGIMNPEVEATQNRQTVIVRSLWRGVVDSLRLDFTKDMHVLAMLRDSNVAKMIALVEEEPFGAVFEYGQFGDLPSFLENHGSGDLVNKIDISYSNYLSFITQIASGMKYLESMNIAHCDLAARNCIVSQDLSIKVSDHAIYCNKYDHHYFIDGHNVKIPLRWMAWEAVLLGKRSCRADVWSFATTVWEIFLNCKEIPYADLTVAQVLENCGHCYQSETYCTDGNRRYDDNDDEKSQRRISSRPDHCPDDLYDVMKKCWSTRIEDRPNFEEIHQYLKRLAHD</sequence>
<evidence type="ECO:0000256" key="8">
    <source>
        <dbReference type="ARBA" id="ARBA00023136"/>
    </source>
</evidence>
<evidence type="ECO:0000259" key="15">
    <source>
        <dbReference type="PROSITE" id="PS50011"/>
    </source>
</evidence>
<evidence type="ECO:0008006" key="19">
    <source>
        <dbReference type="Google" id="ProtNLM"/>
    </source>
</evidence>
<proteinExistence type="inferred from homology"/>
<comment type="caution">
    <text evidence="17">The sequence shown here is derived from an EMBL/GenBank/DDBJ whole genome shotgun (WGS) entry which is preliminary data.</text>
</comment>
<feature type="domain" description="F5/8 type C" evidence="16">
    <location>
        <begin position="31"/>
        <end position="185"/>
    </location>
</feature>
<evidence type="ECO:0000256" key="6">
    <source>
        <dbReference type="ARBA" id="ARBA00022840"/>
    </source>
</evidence>
<gene>
    <name evidence="17" type="ORF">K0M31_014828</name>
</gene>
<evidence type="ECO:0000256" key="1">
    <source>
        <dbReference type="ARBA" id="ARBA00004251"/>
    </source>
</evidence>
<dbReference type="InterPro" id="IPR000421">
    <property type="entry name" value="FA58C"/>
</dbReference>
<dbReference type="PRINTS" id="PR00109">
    <property type="entry name" value="TYRKINASE"/>
</dbReference>
<dbReference type="InterPro" id="IPR011009">
    <property type="entry name" value="Kinase-like_dom_sf"/>
</dbReference>
<keyword evidence="9" id="KW-1015">Disulfide bond</keyword>
<evidence type="ECO:0000256" key="2">
    <source>
        <dbReference type="ARBA" id="ARBA00022475"/>
    </source>
</evidence>
<keyword evidence="6" id="KW-0067">ATP-binding</keyword>
<protein>
    <recommendedName>
        <fullName evidence="19">Discoidin domain-containing receptor 2</fullName>
    </recommendedName>
</protein>
<dbReference type="GO" id="GO:0005524">
    <property type="term" value="F:ATP binding"/>
    <property type="evidence" value="ECO:0007669"/>
    <property type="project" value="UniProtKB-KW"/>
</dbReference>
<dbReference type="Pfam" id="PF07714">
    <property type="entry name" value="PK_Tyr_Ser-Thr"/>
    <property type="match status" value="2"/>
</dbReference>
<dbReference type="Gene3D" id="2.60.120.260">
    <property type="entry name" value="Galactose-binding domain-like"/>
    <property type="match status" value="1"/>
</dbReference>
<accession>A0AA40FGD0</accession>
<evidence type="ECO:0000313" key="17">
    <source>
        <dbReference type="EMBL" id="KAK1118518.1"/>
    </source>
</evidence>
<comment type="subcellular location">
    <subcellularLocation>
        <location evidence="1">Cell membrane</location>
        <topology evidence="1">Single-pass type I membrane protein</topology>
    </subcellularLocation>
</comment>
<organism evidence="17 18">
    <name type="scientific">Melipona bicolor</name>
    <dbReference type="NCBI Taxonomy" id="60889"/>
    <lineage>
        <taxon>Eukaryota</taxon>
        <taxon>Metazoa</taxon>
        <taxon>Ecdysozoa</taxon>
        <taxon>Arthropoda</taxon>
        <taxon>Hexapoda</taxon>
        <taxon>Insecta</taxon>
        <taxon>Pterygota</taxon>
        <taxon>Neoptera</taxon>
        <taxon>Endopterygota</taxon>
        <taxon>Hymenoptera</taxon>
        <taxon>Apocrita</taxon>
        <taxon>Aculeata</taxon>
        <taxon>Apoidea</taxon>
        <taxon>Anthophila</taxon>
        <taxon>Apidae</taxon>
        <taxon>Melipona</taxon>
    </lineage>
</organism>
<dbReference type="PROSITE" id="PS50011">
    <property type="entry name" value="PROTEIN_KINASE_DOM"/>
    <property type="match status" value="1"/>
</dbReference>
<keyword evidence="18" id="KW-1185">Reference proteome</keyword>
<keyword evidence="3 13" id="KW-0812">Transmembrane</keyword>
<evidence type="ECO:0000259" key="16">
    <source>
        <dbReference type="PROSITE" id="PS50022"/>
    </source>
</evidence>
<dbReference type="InterPro" id="IPR001245">
    <property type="entry name" value="Ser-Thr/Tyr_kinase_cat_dom"/>
</dbReference>
<feature type="transmembrane region" description="Helical" evidence="13">
    <location>
        <begin position="430"/>
        <end position="452"/>
    </location>
</feature>
<keyword evidence="4 14" id="KW-0732">Signal</keyword>
<evidence type="ECO:0000256" key="10">
    <source>
        <dbReference type="ARBA" id="ARBA00023170"/>
    </source>
</evidence>
<dbReference type="GO" id="GO:0051897">
    <property type="term" value="P:positive regulation of phosphatidylinositol 3-kinase/protein kinase B signal transduction"/>
    <property type="evidence" value="ECO:0007669"/>
    <property type="project" value="TreeGrafter"/>
</dbReference>
<keyword evidence="8 13" id="KW-0472">Membrane</keyword>
<evidence type="ECO:0000256" key="13">
    <source>
        <dbReference type="SAM" id="Phobius"/>
    </source>
</evidence>
<dbReference type="Pfam" id="PF00754">
    <property type="entry name" value="F5_F8_type_C"/>
    <property type="match status" value="1"/>
</dbReference>
<dbReference type="SUPFAM" id="SSF49785">
    <property type="entry name" value="Galactose-binding domain-like"/>
    <property type="match status" value="1"/>
</dbReference>
<evidence type="ECO:0000256" key="12">
    <source>
        <dbReference type="ARBA" id="ARBA00061639"/>
    </source>
</evidence>
<keyword evidence="2" id="KW-1003">Cell membrane</keyword>
<dbReference type="Proteomes" id="UP001177670">
    <property type="component" value="Unassembled WGS sequence"/>
</dbReference>
<dbReference type="SMART" id="SM00231">
    <property type="entry name" value="FA58C"/>
    <property type="match status" value="1"/>
</dbReference>
<evidence type="ECO:0000256" key="14">
    <source>
        <dbReference type="SAM" id="SignalP"/>
    </source>
</evidence>
<evidence type="ECO:0000256" key="3">
    <source>
        <dbReference type="ARBA" id="ARBA00022692"/>
    </source>
</evidence>